<organism evidence="2 3">
    <name type="scientific">Oceanobacillus luteolus</name>
    <dbReference type="NCBI Taxonomy" id="1274358"/>
    <lineage>
        <taxon>Bacteria</taxon>
        <taxon>Bacillati</taxon>
        <taxon>Bacillota</taxon>
        <taxon>Bacilli</taxon>
        <taxon>Bacillales</taxon>
        <taxon>Bacillaceae</taxon>
        <taxon>Oceanobacillus</taxon>
    </lineage>
</organism>
<feature type="coiled-coil region" evidence="1">
    <location>
        <begin position="88"/>
        <end position="115"/>
    </location>
</feature>
<name>A0ABW4HQ76_9BACI</name>
<evidence type="ECO:0000256" key="1">
    <source>
        <dbReference type="SAM" id="Coils"/>
    </source>
</evidence>
<comment type="caution">
    <text evidence="2">The sequence shown here is derived from an EMBL/GenBank/DDBJ whole genome shotgun (WGS) entry which is preliminary data.</text>
</comment>
<reference evidence="3" key="1">
    <citation type="journal article" date="2019" name="Int. J. Syst. Evol. Microbiol.">
        <title>The Global Catalogue of Microorganisms (GCM) 10K type strain sequencing project: providing services to taxonomists for standard genome sequencing and annotation.</title>
        <authorList>
            <consortium name="The Broad Institute Genomics Platform"/>
            <consortium name="The Broad Institute Genome Sequencing Center for Infectious Disease"/>
            <person name="Wu L."/>
            <person name="Ma J."/>
        </authorList>
    </citation>
    <scope>NUCLEOTIDE SEQUENCE [LARGE SCALE GENOMIC DNA]</scope>
    <source>
        <strain evidence="3">CGMCC 1.12376</strain>
    </source>
</reference>
<dbReference type="GO" id="GO:0016301">
    <property type="term" value="F:kinase activity"/>
    <property type="evidence" value="ECO:0007669"/>
    <property type="project" value="UniProtKB-KW"/>
</dbReference>
<dbReference type="Pfam" id="PF08810">
    <property type="entry name" value="KapB"/>
    <property type="match status" value="1"/>
</dbReference>
<keyword evidence="2" id="KW-0808">Transferase</keyword>
<dbReference type="Gene3D" id="2.30.30.430">
    <property type="entry name" value="Kinase associated protein B domain"/>
    <property type="match status" value="1"/>
</dbReference>
<dbReference type="InterPro" id="IPR038080">
    <property type="entry name" value="KapB_sf"/>
</dbReference>
<evidence type="ECO:0000313" key="3">
    <source>
        <dbReference type="Proteomes" id="UP001597221"/>
    </source>
</evidence>
<gene>
    <name evidence="2" type="ORF">ACFSBH_06850</name>
</gene>
<proteinExistence type="predicted"/>
<keyword evidence="2" id="KW-0449">Lipoprotein</keyword>
<dbReference type="RefSeq" id="WP_251513029.1">
    <property type="nucleotide sequence ID" value="NZ_JAMBON010000009.1"/>
</dbReference>
<accession>A0ABW4HQ76</accession>
<evidence type="ECO:0000313" key="2">
    <source>
        <dbReference type="EMBL" id="MFD1607365.1"/>
    </source>
</evidence>
<sequence length="132" mass="15414">MDKVKIGEIVRAHYRSGTYIGKVIEDRGDRFLIEVLAVYKHPLQGDLHNMNATKNVFFHERKALAFHEKMNVKKPAVHPYDGEIPEYKDSLKQALEIYKNKLEENDSEYNQLALKTLHRLEEEVYSKIIKGS</sequence>
<dbReference type="SMART" id="SM01298">
    <property type="entry name" value="KapB"/>
    <property type="match status" value="1"/>
</dbReference>
<dbReference type="InterPro" id="IPR014916">
    <property type="entry name" value="KapB"/>
</dbReference>
<dbReference type="SUPFAM" id="SSF141251">
    <property type="entry name" value="Kinase-associated protein B-like"/>
    <property type="match status" value="1"/>
</dbReference>
<keyword evidence="3" id="KW-1185">Reference proteome</keyword>
<dbReference type="EMBL" id="JBHUDE010000034">
    <property type="protein sequence ID" value="MFD1607365.1"/>
    <property type="molecule type" value="Genomic_DNA"/>
</dbReference>
<dbReference type="Proteomes" id="UP001597221">
    <property type="component" value="Unassembled WGS sequence"/>
</dbReference>
<protein>
    <submittedName>
        <fullName evidence="2">Kinase-associated lipoprotein B</fullName>
    </submittedName>
</protein>
<keyword evidence="1" id="KW-0175">Coiled coil</keyword>
<keyword evidence="2" id="KW-0418">Kinase</keyword>